<evidence type="ECO:0000256" key="4">
    <source>
        <dbReference type="ARBA" id="ARBA00022695"/>
    </source>
</evidence>
<evidence type="ECO:0000259" key="7">
    <source>
        <dbReference type="Pfam" id="PF00483"/>
    </source>
</evidence>
<evidence type="ECO:0000256" key="3">
    <source>
        <dbReference type="ARBA" id="ARBA00022679"/>
    </source>
</evidence>
<evidence type="ECO:0000256" key="1">
    <source>
        <dbReference type="ARBA" id="ARBA00006890"/>
    </source>
</evidence>
<dbReference type="InterPro" id="IPR029044">
    <property type="entry name" value="Nucleotide-diphossugar_trans"/>
</dbReference>
<dbReference type="SUPFAM" id="SSF53448">
    <property type="entry name" value="Nucleotide-diphospho-sugar transferases"/>
    <property type="match status" value="1"/>
</dbReference>
<dbReference type="PRINTS" id="PR00959">
    <property type="entry name" value="MEVGALKINASE"/>
</dbReference>
<evidence type="ECO:0000259" key="6">
    <source>
        <dbReference type="Pfam" id="PF00288"/>
    </source>
</evidence>
<dbReference type="GO" id="GO:0005524">
    <property type="term" value="F:ATP binding"/>
    <property type="evidence" value="ECO:0007669"/>
    <property type="project" value="InterPro"/>
</dbReference>
<dbReference type="InterPro" id="IPR014721">
    <property type="entry name" value="Ribsml_uS5_D2-typ_fold_subgr"/>
</dbReference>
<evidence type="ECO:0000256" key="2">
    <source>
        <dbReference type="ARBA" id="ARBA00012415"/>
    </source>
</evidence>
<protein>
    <recommendedName>
        <fullName evidence="2">UTP--glucose-1-phosphate uridylyltransferase</fullName>
        <ecNumber evidence="2">2.7.7.9</ecNumber>
    </recommendedName>
</protein>
<comment type="similarity">
    <text evidence="1">Belongs to the UDPGP type 2 family.</text>
</comment>
<dbReference type="PANTHER" id="PTHR43197">
    <property type="entry name" value="UTP--GLUCOSE-1-PHOSPHATE URIDYLYLTRANSFERASE"/>
    <property type="match status" value="1"/>
</dbReference>
<dbReference type="EMBL" id="HBFP01005395">
    <property type="protein sequence ID" value="CAD8819429.1"/>
    <property type="molecule type" value="Transcribed_RNA"/>
</dbReference>
<dbReference type="Gene3D" id="3.90.550.10">
    <property type="entry name" value="Spore Coat Polysaccharide Biosynthesis Protein SpsA, Chain A"/>
    <property type="match status" value="1"/>
</dbReference>
<feature type="domain" description="GHMP kinase N-terminal" evidence="6">
    <location>
        <begin position="98"/>
        <end position="184"/>
    </location>
</feature>
<evidence type="ECO:0000256" key="5">
    <source>
        <dbReference type="ARBA" id="ARBA00048128"/>
    </source>
</evidence>
<accession>A0A7S0ZEP0</accession>
<dbReference type="SUPFAM" id="SSF54211">
    <property type="entry name" value="Ribosomal protein S5 domain 2-like"/>
    <property type="match status" value="1"/>
</dbReference>
<keyword evidence="4" id="KW-0548">Nucleotidyltransferase</keyword>
<dbReference type="EC" id="2.7.7.9" evidence="2"/>
<dbReference type="InterPro" id="IPR006204">
    <property type="entry name" value="GHMP_kinase_N_dom"/>
</dbReference>
<sequence>MDGEVDYGIELVVPGRLCLIGEHSDWAGGFRSQNDQIRPGMAIVACTNTSQVIRARVLPTSNGMLTLKHLPLSIENQIPLNLSCALDLCNSSNSLWTYVGGVICVFLERFAISHSAGMTISITEASLPMCKGLSSSAAICVLVARAFNQLFFNSSLTLDGEMELAYAGERRNGSFCGRLDQSVAFGAGSAVCMRFDTERVTCTPIKAKLHSEHTEPIAIVFADLNGTKSTSVILKELQSAYPIAKTEEHSNLHECLGLRNELRCKAACAAIEETNAKRLGEIFGDAQADFDTCAVPLSASGELISPRLHALLSDPVAKELSFGAKGVGSQGDGCVQFVARSLTDAQRLVNYLNSEKGGCKDATILVVPPPRPRYNDTIEEKSRAKRARSDSQCRIESVVVPCAGLGTRLYPASALIRPKGLMPVVDPRDSFLKPLLLVLLEECLVHSGIEQVILVVTPGQEEKSVRTLLSPPNIQLYQRLRPAQKTYSQSIQKWAHKVHIAYQDTPEGFGHAVEIGTRSLRKQEPFILLLGDVLLHTPLKTTVVSQAKECFRLFNGKASVIVLSRMKREAIGAYGCAMTEKVTLECLSGSELSGHVFQIVEVVEKPVSDDDLSRLVTENNDYFAILGPYAFTPAMTAELSRTVQNNTRHSGEIQLTPCIQNLLQTEVIYGLALDHVSPLDIGVPTEYAKTMKYILSELEKR</sequence>
<dbReference type="AlphaFoldDB" id="A0A7S0ZEP0"/>
<comment type="catalytic activity">
    <reaction evidence="5">
        <text>alpha-D-glucose 1-phosphate + UTP + H(+) = UDP-alpha-D-glucose + diphosphate</text>
        <dbReference type="Rhea" id="RHEA:19889"/>
        <dbReference type="ChEBI" id="CHEBI:15378"/>
        <dbReference type="ChEBI" id="CHEBI:33019"/>
        <dbReference type="ChEBI" id="CHEBI:46398"/>
        <dbReference type="ChEBI" id="CHEBI:58601"/>
        <dbReference type="ChEBI" id="CHEBI:58885"/>
        <dbReference type="EC" id="2.7.7.9"/>
    </reaction>
</comment>
<dbReference type="Gene3D" id="3.30.230.10">
    <property type="match status" value="1"/>
</dbReference>
<dbReference type="GO" id="GO:0003983">
    <property type="term" value="F:UTP:glucose-1-phosphate uridylyltransferase activity"/>
    <property type="evidence" value="ECO:0007669"/>
    <property type="project" value="UniProtKB-EC"/>
</dbReference>
<gene>
    <name evidence="8" type="ORF">TOLI1172_LOCUS3818</name>
</gene>
<dbReference type="GO" id="GO:0006011">
    <property type="term" value="P:UDP-alpha-D-glucose metabolic process"/>
    <property type="evidence" value="ECO:0007669"/>
    <property type="project" value="InterPro"/>
</dbReference>
<dbReference type="InterPro" id="IPR005771">
    <property type="entry name" value="GalU_uridylyltTrfase_bac/arc"/>
</dbReference>
<dbReference type="Pfam" id="PF00483">
    <property type="entry name" value="NTP_transferase"/>
    <property type="match status" value="1"/>
</dbReference>
<dbReference type="InterPro" id="IPR005835">
    <property type="entry name" value="NTP_transferase_dom"/>
</dbReference>
<feature type="domain" description="Nucleotidyl transferase" evidence="7">
    <location>
        <begin position="403"/>
        <end position="693"/>
    </location>
</feature>
<evidence type="ECO:0000313" key="8">
    <source>
        <dbReference type="EMBL" id="CAD8819429.1"/>
    </source>
</evidence>
<keyword evidence="3" id="KW-0808">Transferase</keyword>
<proteinExistence type="inferred from homology"/>
<reference evidence="8" key="1">
    <citation type="submission" date="2021-01" db="EMBL/GenBank/DDBJ databases">
        <authorList>
            <person name="Corre E."/>
            <person name="Pelletier E."/>
            <person name="Niang G."/>
            <person name="Scheremetjew M."/>
            <person name="Finn R."/>
            <person name="Kale V."/>
            <person name="Holt S."/>
            <person name="Cochrane G."/>
            <person name="Meng A."/>
            <person name="Brown T."/>
            <person name="Cohen L."/>
        </authorList>
    </citation>
    <scope>NUCLEOTIDE SEQUENCE</scope>
    <source>
        <strain evidence="8">CCMP3278</strain>
    </source>
</reference>
<organism evidence="8">
    <name type="scientific">Timspurckia oligopyrenoides</name>
    <dbReference type="NCBI Taxonomy" id="708627"/>
    <lineage>
        <taxon>Eukaryota</taxon>
        <taxon>Rhodophyta</taxon>
        <taxon>Bangiophyceae</taxon>
        <taxon>Porphyridiales</taxon>
        <taxon>Porphyridiaceae</taxon>
        <taxon>Timspurckia</taxon>
    </lineage>
</organism>
<dbReference type="Pfam" id="PF00288">
    <property type="entry name" value="GHMP_kinases_N"/>
    <property type="match status" value="1"/>
</dbReference>
<name>A0A7S0ZEP0_9RHOD</name>
<dbReference type="PANTHER" id="PTHR43197:SF1">
    <property type="entry name" value="UTP--GLUCOSE-1-PHOSPHATE URIDYLYLTRANSFERASE"/>
    <property type="match status" value="1"/>
</dbReference>
<dbReference type="InterPro" id="IPR020568">
    <property type="entry name" value="Ribosomal_Su5_D2-typ_SF"/>
</dbReference>